<evidence type="ECO:0000313" key="4">
    <source>
        <dbReference type="RefSeq" id="XP_026290541.1"/>
    </source>
</evidence>
<dbReference type="OrthoDB" id="6020543at2759"/>
<accession>A0A6J1TI86</accession>
<reference evidence="4" key="1">
    <citation type="submission" date="2025-08" db="UniProtKB">
        <authorList>
            <consortium name="RefSeq"/>
        </authorList>
    </citation>
    <scope>IDENTIFICATION</scope>
    <source>
        <tissue evidence="4">Whole organism</tissue>
    </source>
</reference>
<name>A0A6J1TI86_FRAOC</name>
<gene>
    <name evidence="4" type="primary">LOC113215160</name>
</gene>
<keyword evidence="3" id="KW-1185">Reference proteome</keyword>
<feature type="domain" description="Chitin-binding type-2" evidence="2">
    <location>
        <begin position="178"/>
        <end position="230"/>
    </location>
</feature>
<dbReference type="SMART" id="SM00494">
    <property type="entry name" value="ChtBD2"/>
    <property type="match status" value="2"/>
</dbReference>
<evidence type="ECO:0000259" key="2">
    <source>
        <dbReference type="PROSITE" id="PS50940"/>
    </source>
</evidence>
<dbReference type="InterPro" id="IPR002557">
    <property type="entry name" value="Chitin-bd_dom"/>
</dbReference>
<organism evidence="3 4">
    <name type="scientific">Frankliniella occidentalis</name>
    <name type="common">Western flower thrips</name>
    <name type="synonym">Euthrips occidentalis</name>
    <dbReference type="NCBI Taxonomy" id="133901"/>
    <lineage>
        <taxon>Eukaryota</taxon>
        <taxon>Metazoa</taxon>
        <taxon>Ecdysozoa</taxon>
        <taxon>Arthropoda</taxon>
        <taxon>Hexapoda</taxon>
        <taxon>Insecta</taxon>
        <taxon>Pterygota</taxon>
        <taxon>Neoptera</taxon>
        <taxon>Paraneoptera</taxon>
        <taxon>Thysanoptera</taxon>
        <taxon>Terebrantia</taxon>
        <taxon>Thripoidea</taxon>
        <taxon>Thripidae</taxon>
        <taxon>Frankliniella</taxon>
    </lineage>
</organism>
<evidence type="ECO:0000256" key="1">
    <source>
        <dbReference type="SAM" id="SignalP"/>
    </source>
</evidence>
<dbReference type="KEGG" id="foc:113215160"/>
<sequence>MAMRHPEMYFPPVALLIGVLVAVAGAASQHRMSDGVLSLQNANDDCGGQQTTCHNSTALQVCADLGTGYVPVGIMPCEKGTPFCSDGRCVGSIPPPTPPTPEPAKPTTPLPYDDVCNGKLSVCAGCYVRTVCARLGNGIVPVSNVTCGEEAPYCVSGTCRPDLPADSTCAPIPAPESKFQCYSDGYFPDPSSCNRYHLCVGSKAFDYDCPRGLVYDQTRALCTPSATCAVFNCRGRVGQYQLYQPDNTLYALCITEDSKDALVASCPPGHRLKSDNPLDVHCEAFCAKVGRFADPADTTGAAYLECLASYVRGELVGPISSSCPVGSLFDELSERCKPINPTPRNTTPISK</sequence>
<proteinExistence type="predicted"/>
<dbReference type="Proteomes" id="UP000504606">
    <property type="component" value="Unplaced"/>
</dbReference>
<protein>
    <submittedName>
        <fullName evidence="4">Uncharacterized protein LOC113215160</fullName>
    </submittedName>
</protein>
<dbReference type="SUPFAM" id="SSF57625">
    <property type="entry name" value="Invertebrate chitin-binding proteins"/>
    <property type="match status" value="1"/>
</dbReference>
<dbReference type="RefSeq" id="XP_026290541.1">
    <property type="nucleotide sequence ID" value="XM_026434756.2"/>
</dbReference>
<dbReference type="GeneID" id="113215160"/>
<keyword evidence="1" id="KW-0732">Signal</keyword>
<dbReference type="PROSITE" id="PS50940">
    <property type="entry name" value="CHIT_BIND_II"/>
    <property type="match status" value="1"/>
</dbReference>
<dbReference type="Pfam" id="PF01607">
    <property type="entry name" value="CBM_14"/>
    <property type="match status" value="1"/>
</dbReference>
<dbReference type="GO" id="GO:0005576">
    <property type="term" value="C:extracellular region"/>
    <property type="evidence" value="ECO:0007669"/>
    <property type="project" value="InterPro"/>
</dbReference>
<evidence type="ECO:0000313" key="3">
    <source>
        <dbReference type="Proteomes" id="UP000504606"/>
    </source>
</evidence>
<feature type="chain" id="PRO_5027079879" evidence="1">
    <location>
        <begin position="27"/>
        <end position="351"/>
    </location>
</feature>
<dbReference type="InterPro" id="IPR036508">
    <property type="entry name" value="Chitin-bd_dom_sf"/>
</dbReference>
<feature type="signal peptide" evidence="1">
    <location>
        <begin position="1"/>
        <end position="26"/>
    </location>
</feature>
<dbReference type="AlphaFoldDB" id="A0A6J1TI86"/>
<dbReference type="Gene3D" id="2.170.140.10">
    <property type="entry name" value="Chitin binding domain"/>
    <property type="match status" value="1"/>
</dbReference>
<dbReference type="GO" id="GO:0008061">
    <property type="term" value="F:chitin binding"/>
    <property type="evidence" value="ECO:0007669"/>
    <property type="project" value="InterPro"/>
</dbReference>